<evidence type="ECO:0000256" key="4">
    <source>
        <dbReference type="ARBA" id="ARBA00022519"/>
    </source>
</evidence>
<evidence type="ECO:0000313" key="14">
    <source>
        <dbReference type="EMBL" id="AAC38359.1"/>
    </source>
</evidence>
<keyword evidence="10 14" id="KW-0503">Monooxygenase</keyword>
<feature type="domain" description="Fatty acid desaturase" evidence="13">
    <location>
        <begin position="91"/>
        <end position="300"/>
    </location>
</feature>
<dbReference type="GO" id="GO:0046872">
    <property type="term" value="F:metal ion binding"/>
    <property type="evidence" value="ECO:0007669"/>
    <property type="project" value="UniProtKB-KW"/>
</dbReference>
<evidence type="ECO:0000256" key="7">
    <source>
        <dbReference type="ARBA" id="ARBA00022989"/>
    </source>
</evidence>
<comment type="similarity">
    <text evidence="2">Belongs to the fatty acid desaturase type 1 family. AlkB subfamily.</text>
</comment>
<dbReference type="BRENDA" id="1.14.15.26">
    <property type="organism ID" value="15482"/>
</dbReference>
<feature type="transmembrane region" description="Helical" evidence="12">
    <location>
        <begin position="56"/>
        <end position="79"/>
    </location>
</feature>
<evidence type="ECO:0000259" key="13">
    <source>
        <dbReference type="Pfam" id="PF00487"/>
    </source>
</evidence>
<dbReference type="GO" id="GO:0004497">
    <property type="term" value="F:monooxygenase activity"/>
    <property type="evidence" value="ECO:0007669"/>
    <property type="project" value="UniProtKB-KW"/>
</dbReference>
<comment type="subcellular location">
    <subcellularLocation>
        <location evidence="1">Cell inner membrane</location>
        <topology evidence="1">Multi-pass membrane protein</topology>
    </subcellularLocation>
</comment>
<reference evidence="14" key="1">
    <citation type="journal article" date="1998" name="J. Bacteriol.">
        <title>ntn genes determining the early steps in the divergent catabolism of 4-nitrotoluene and toluene in Pseudomonas sp. strain TW3.</title>
        <authorList>
            <person name="James K.D."/>
            <person name="Williams P.A."/>
        </authorList>
    </citation>
    <scope>NUCLEOTIDE SEQUENCE</scope>
    <source>
        <strain evidence="14">TW3</strain>
    </source>
</reference>
<evidence type="ECO:0000256" key="2">
    <source>
        <dbReference type="ARBA" id="ARBA00010823"/>
    </source>
</evidence>
<dbReference type="PANTHER" id="PTHR38674:SF1">
    <property type="entry name" value="ALKANE 1-MONOOXYGENASE 1"/>
    <property type="match status" value="1"/>
</dbReference>
<evidence type="ECO:0000256" key="1">
    <source>
        <dbReference type="ARBA" id="ARBA00004429"/>
    </source>
</evidence>
<feature type="transmembrane region" description="Helical" evidence="12">
    <location>
        <begin position="206"/>
        <end position="235"/>
    </location>
</feature>
<sequence length="369" mass="41567">MDTVRYYLIPLVTACGLIGFFYGGAWVWLGATTFPALMVLDIVLPRDFAARKVNPFFADLTQYLQLPLMIGLYGLLIFGVKGGKIDLGQPLQVVGCILSLGFLSGVPTLPVAHELWHRRHWLPRRMGQLLSMFYGDLNRDIGHVNIHHLYLDTPLDSDTAYRGQTIYSFVISATVGAVKDSIKIEAETLRRKGKSPWNLSNRTYQYFALLFALPGLVTFLGGATLGLVTIAAMIIGNGLTESFNYFQHYGLVRDLDKPILLHHSWNHMGRIVRPLGCEITNHSNHHIDGYTRFYELRPEKEAPQMPSLFLCLLLGLIPPLWFALIAKPKLRDWDQRYATPGERELAMAANKKAGWPLWCESELGRVASI</sequence>
<evidence type="ECO:0000256" key="12">
    <source>
        <dbReference type="SAM" id="Phobius"/>
    </source>
</evidence>
<gene>
    <name evidence="14" type="primary">ntnM</name>
</gene>
<protein>
    <submittedName>
        <fullName evidence="14">4-nitrotoluene monooxygenase hydroxylase component NtnMA</fullName>
    </submittedName>
</protein>
<dbReference type="PANTHER" id="PTHR38674">
    <property type="entry name" value="ALKANE 1-MONOOXYGENASE 1"/>
    <property type="match status" value="1"/>
</dbReference>
<keyword evidence="5 12" id="KW-0812">Transmembrane</keyword>
<evidence type="ECO:0000256" key="9">
    <source>
        <dbReference type="ARBA" id="ARBA00023004"/>
    </source>
</evidence>
<keyword evidence="7 12" id="KW-1133">Transmembrane helix</keyword>
<keyword evidence="6" id="KW-0479">Metal-binding</keyword>
<dbReference type="GO" id="GO:0005886">
    <property type="term" value="C:plasma membrane"/>
    <property type="evidence" value="ECO:0007669"/>
    <property type="project" value="UniProtKB-SubCell"/>
</dbReference>
<dbReference type="GO" id="GO:0006629">
    <property type="term" value="P:lipid metabolic process"/>
    <property type="evidence" value="ECO:0007669"/>
    <property type="project" value="InterPro"/>
</dbReference>
<dbReference type="EMBL" id="AF043544">
    <property type="protein sequence ID" value="AAC38359.1"/>
    <property type="molecule type" value="Genomic_DNA"/>
</dbReference>
<organism evidence="14">
    <name type="scientific">Pseudomonas sp. TW3</name>
    <dbReference type="NCBI Taxonomy" id="72271"/>
    <lineage>
        <taxon>Bacteria</taxon>
        <taxon>Pseudomonadati</taxon>
        <taxon>Pseudomonadota</taxon>
        <taxon>Gammaproteobacteria</taxon>
        <taxon>Pseudomonadales</taxon>
        <taxon>Pseudomonadaceae</taxon>
        <taxon>Pseudomonas</taxon>
    </lineage>
</organism>
<feature type="transmembrane region" description="Helical" evidence="12">
    <location>
        <begin position="307"/>
        <end position="326"/>
    </location>
</feature>
<evidence type="ECO:0000256" key="3">
    <source>
        <dbReference type="ARBA" id="ARBA00022475"/>
    </source>
</evidence>
<proteinExistence type="inferred from homology"/>
<keyword evidence="8" id="KW-0560">Oxidoreductase</keyword>
<evidence type="ECO:0000256" key="8">
    <source>
        <dbReference type="ARBA" id="ARBA00023002"/>
    </source>
</evidence>
<dbReference type="InterPro" id="IPR005804">
    <property type="entry name" value="FA_desaturase_dom"/>
</dbReference>
<keyword evidence="4" id="KW-0997">Cell inner membrane</keyword>
<keyword evidence="9" id="KW-0408">Iron</keyword>
<dbReference type="InterPro" id="IPR033885">
    <property type="entry name" value="AlkB/XylM"/>
</dbReference>
<evidence type="ECO:0000256" key="5">
    <source>
        <dbReference type="ARBA" id="ARBA00022692"/>
    </source>
</evidence>
<dbReference type="CDD" id="cd03512">
    <property type="entry name" value="Alkane-hydroxylase"/>
    <property type="match status" value="1"/>
</dbReference>
<evidence type="ECO:0000256" key="6">
    <source>
        <dbReference type="ARBA" id="ARBA00022723"/>
    </source>
</evidence>
<dbReference type="AlphaFoldDB" id="O52643"/>
<keyword evidence="3" id="KW-1003">Cell membrane</keyword>
<name>O52643_9PSED</name>
<reference evidence="14" key="2">
    <citation type="journal article" date="2000" name="J. Bacteriol.">
        <title>Cloning and expression of ntnD, encoding a novel NAD(P)(+)-independent 4-nitrobenzyl alcohol dehydrogenase from Pseudomonas sp. Strain TW3.</title>
        <authorList>
            <person name="James K.D."/>
            <person name="Hughes M.A."/>
            <person name="Williams P.A."/>
        </authorList>
    </citation>
    <scope>NUCLEOTIDE SEQUENCE</scope>
    <source>
        <strain evidence="14">TW3</strain>
    </source>
</reference>
<accession>O52643</accession>
<evidence type="ECO:0000256" key="11">
    <source>
        <dbReference type="ARBA" id="ARBA00023136"/>
    </source>
</evidence>
<dbReference type="BioCyc" id="MetaCyc:MONOMER-2662"/>
<keyword evidence="11 12" id="KW-0472">Membrane</keyword>
<evidence type="ECO:0000256" key="10">
    <source>
        <dbReference type="ARBA" id="ARBA00023033"/>
    </source>
</evidence>
<dbReference type="Pfam" id="PF00487">
    <property type="entry name" value="FA_desaturase"/>
    <property type="match status" value="1"/>
</dbReference>